<accession>A0AAD6Y157</accession>
<organism evidence="5 6">
    <name type="scientific">Mycena pura</name>
    <dbReference type="NCBI Taxonomy" id="153505"/>
    <lineage>
        <taxon>Eukaryota</taxon>
        <taxon>Fungi</taxon>
        <taxon>Dikarya</taxon>
        <taxon>Basidiomycota</taxon>
        <taxon>Agaricomycotina</taxon>
        <taxon>Agaricomycetes</taxon>
        <taxon>Agaricomycetidae</taxon>
        <taxon>Agaricales</taxon>
        <taxon>Marasmiineae</taxon>
        <taxon>Mycenaceae</taxon>
        <taxon>Mycena</taxon>
    </lineage>
</organism>
<dbReference type="InterPro" id="IPR016191">
    <property type="entry name" value="Ribonuclease/ribotoxin"/>
</dbReference>
<proteinExistence type="predicted"/>
<feature type="compositionally biased region" description="Low complexity" evidence="3">
    <location>
        <begin position="135"/>
        <end position="145"/>
    </location>
</feature>
<feature type="chain" id="PRO_5042037779" evidence="4">
    <location>
        <begin position="21"/>
        <end position="416"/>
    </location>
</feature>
<evidence type="ECO:0000256" key="4">
    <source>
        <dbReference type="SAM" id="SignalP"/>
    </source>
</evidence>
<protein>
    <submittedName>
        <fullName evidence="5">Uncharacterized protein</fullName>
    </submittedName>
</protein>
<feature type="region of interest" description="Disordered" evidence="3">
    <location>
        <begin position="129"/>
        <end position="156"/>
    </location>
</feature>
<dbReference type="GO" id="GO:0003723">
    <property type="term" value="F:RNA binding"/>
    <property type="evidence" value="ECO:0007669"/>
    <property type="project" value="InterPro"/>
</dbReference>
<dbReference type="AlphaFoldDB" id="A0AAD6Y157"/>
<evidence type="ECO:0000256" key="2">
    <source>
        <dbReference type="ARBA" id="ARBA00022801"/>
    </source>
</evidence>
<dbReference type="SUPFAM" id="SSF53933">
    <property type="entry name" value="Microbial ribonucleases"/>
    <property type="match status" value="1"/>
</dbReference>
<keyword evidence="6" id="KW-1185">Reference proteome</keyword>
<feature type="region of interest" description="Disordered" evidence="3">
    <location>
        <begin position="380"/>
        <end position="416"/>
    </location>
</feature>
<dbReference type="GO" id="GO:0004540">
    <property type="term" value="F:RNA nuclease activity"/>
    <property type="evidence" value="ECO:0007669"/>
    <property type="project" value="InterPro"/>
</dbReference>
<name>A0AAD6Y157_9AGAR</name>
<keyword evidence="4" id="KW-0732">Signal</keyword>
<evidence type="ECO:0000313" key="6">
    <source>
        <dbReference type="Proteomes" id="UP001219525"/>
    </source>
</evidence>
<dbReference type="GO" id="GO:0016787">
    <property type="term" value="F:hydrolase activity"/>
    <property type="evidence" value="ECO:0007669"/>
    <property type="project" value="UniProtKB-KW"/>
</dbReference>
<reference evidence="5" key="1">
    <citation type="submission" date="2023-03" db="EMBL/GenBank/DDBJ databases">
        <title>Massive genome expansion in bonnet fungi (Mycena s.s.) driven by repeated elements and novel gene families across ecological guilds.</title>
        <authorList>
            <consortium name="Lawrence Berkeley National Laboratory"/>
            <person name="Harder C.B."/>
            <person name="Miyauchi S."/>
            <person name="Viragh M."/>
            <person name="Kuo A."/>
            <person name="Thoen E."/>
            <person name="Andreopoulos B."/>
            <person name="Lu D."/>
            <person name="Skrede I."/>
            <person name="Drula E."/>
            <person name="Henrissat B."/>
            <person name="Morin E."/>
            <person name="Kohler A."/>
            <person name="Barry K."/>
            <person name="LaButti K."/>
            <person name="Morin E."/>
            <person name="Salamov A."/>
            <person name="Lipzen A."/>
            <person name="Mereny Z."/>
            <person name="Hegedus B."/>
            <person name="Baldrian P."/>
            <person name="Stursova M."/>
            <person name="Weitz H."/>
            <person name="Taylor A."/>
            <person name="Grigoriev I.V."/>
            <person name="Nagy L.G."/>
            <person name="Martin F."/>
            <person name="Kauserud H."/>
        </authorList>
    </citation>
    <scope>NUCLEOTIDE SEQUENCE</scope>
    <source>
        <strain evidence="5">9144</strain>
    </source>
</reference>
<sequence>MNQRLLALFVLLCAVLSVIAAPVDSNILEARALKKTVAKPAAKPVAKPVVAAKPPVVAAKPPVVAAKPPVVAAKPPAVAAKPPVVAAKPPTVAAKPPVTAPPPASCPLPARSPARRFLDYLGLRLRSSSAPCPPTLTGSTSTTPTPTTPVDPASKAAAKAAKASAKAAKASAAASKASAKAAASASAAALKRPTTGVVSNPPTKAVQCTNLEGGLTAIPLASIEKAVQLAQAGPLVGGKKFPHAFDNREGVKVAAACAGKTLEEQAVGVDMSTFQNIPSVLSTPAFNQFRVLITTPDATGATTFCGVMTHGTSTEGKFDKDFAIFLIIYLIYSSSSSDSEGSSRASYSAITVSITVLVNTHLGAADIELQSLSVKGMSSAGNPLIASENKDDEREYQNRGRERTYNTGRAHEGGPG</sequence>
<evidence type="ECO:0000313" key="5">
    <source>
        <dbReference type="EMBL" id="KAJ7196248.1"/>
    </source>
</evidence>
<feature type="signal peptide" evidence="4">
    <location>
        <begin position="1"/>
        <end position="20"/>
    </location>
</feature>
<comment type="caution">
    <text evidence="5">The sequence shown here is derived from an EMBL/GenBank/DDBJ whole genome shotgun (WGS) entry which is preliminary data.</text>
</comment>
<evidence type="ECO:0000256" key="3">
    <source>
        <dbReference type="SAM" id="MobiDB-lite"/>
    </source>
</evidence>
<dbReference type="Gene3D" id="3.10.450.30">
    <property type="entry name" value="Microbial ribonucleases"/>
    <property type="match status" value="1"/>
</dbReference>
<gene>
    <name evidence="5" type="ORF">GGX14DRAFT_403453</name>
</gene>
<evidence type="ECO:0000256" key="1">
    <source>
        <dbReference type="ARBA" id="ARBA00022722"/>
    </source>
</evidence>
<keyword evidence="2" id="KW-0378">Hydrolase</keyword>
<keyword evidence="1" id="KW-0540">Nuclease</keyword>
<feature type="compositionally biased region" description="Basic and acidic residues" evidence="3">
    <location>
        <begin position="388"/>
        <end position="416"/>
    </location>
</feature>
<dbReference type="Proteomes" id="UP001219525">
    <property type="component" value="Unassembled WGS sequence"/>
</dbReference>
<dbReference type="EMBL" id="JARJCW010000085">
    <property type="protein sequence ID" value="KAJ7196248.1"/>
    <property type="molecule type" value="Genomic_DNA"/>
</dbReference>